<dbReference type="Proteomes" id="UP000578531">
    <property type="component" value="Unassembled WGS sequence"/>
</dbReference>
<dbReference type="InterPro" id="IPR008928">
    <property type="entry name" value="6-hairpin_glycosidase_sf"/>
</dbReference>
<comment type="caution">
    <text evidence="1">The sequence shown here is derived from an EMBL/GenBank/DDBJ whole genome shotgun (WGS) entry which is preliminary data.</text>
</comment>
<dbReference type="Pfam" id="PF06824">
    <property type="entry name" value="Glyco_hydro_125"/>
    <property type="match status" value="1"/>
</dbReference>
<gene>
    <name evidence="1" type="ORF">HO173_009322</name>
</gene>
<dbReference type="SMART" id="SM01149">
    <property type="entry name" value="DUF1237"/>
    <property type="match status" value="1"/>
</dbReference>
<keyword evidence="2" id="KW-1185">Reference proteome</keyword>
<accession>A0A8H6FPV8</accession>
<dbReference type="SUPFAM" id="SSF48208">
    <property type="entry name" value="Six-hairpin glycosidases"/>
    <property type="match status" value="1"/>
</dbReference>
<dbReference type="InterPro" id="IPR008313">
    <property type="entry name" value="GH125"/>
</dbReference>
<sequence>MWLRDSANQILSYLPVLQASEDPNSLAALFRGVINVQSRYIKITPYCHAFQPPPESGINVEFNGAYTMNTVRMFGKLGYDQKKTFDCKWELDSLASFLQISSDYYNATGDIGPFEKYLWMDTVEVILAAAEAMRTATYTPDGHIAPSGYTMKGKTDRATETTSNDGIGNPVIYTGMVRSTFRPSDDATIFQYLIPSNMMFARYLEEAGLIMQRMDTQRSRDLESRMQSMASEIRAGITKYGIVSHPLFGAMFAFEVDGYGSQNTMDDANLPSLLSASMMGYVSPRDEVYMNTRLFALSEANPYWAFGNVFNAIGGPHTGPTKAWPLASIVRVLTSGDINGEEQRDELRTILGTTGGLGLIHESVESHNAKDYTRSWFGWANGMFGQMILDIEARMPHILDDSYQ</sequence>
<evidence type="ECO:0000313" key="2">
    <source>
        <dbReference type="Proteomes" id="UP000578531"/>
    </source>
</evidence>
<dbReference type="GeneID" id="59290974"/>
<protein>
    <recommendedName>
        <fullName evidence="3">Glycoside hydrolase family 125 protein</fullName>
    </recommendedName>
</protein>
<evidence type="ECO:0008006" key="3">
    <source>
        <dbReference type="Google" id="ProtNLM"/>
    </source>
</evidence>
<dbReference type="AlphaFoldDB" id="A0A8H6FPV8"/>
<organism evidence="1 2">
    <name type="scientific">Letharia columbiana</name>
    <dbReference type="NCBI Taxonomy" id="112416"/>
    <lineage>
        <taxon>Eukaryota</taxon>
        <taxon>Fungi</taxon>
        <taxon>Dikarya</taxon>
        <taxon>Ascomycota</taxon>
        <taxon>Pezizomycotina</taxon>
        <taxon>Lecanoromycetes</taxon>
        <taxon>OSLEUM clade</taxon>
        <taxon>Lecanoromycetidae</taxon>
        <taxon>Lecanorales</taxon>
        <taxon>Lecanorineae</taxon>
        <taxon>Parmeliaceae</taxon>
        <taxon>Letharia</taxon>
    </lineage>
</organism>
<dbReference type="Gene3D" id="1.50.10.10">
    <property type="match status" value="1"/>
</dbReference>
<dbReference type="PIRSF" id="PIRSF028846">
    <property type="entry name" value="UCP028846"/>
    <property type="match status" value="1"/>
</dbReference>
<reference evidence="1 2" key="1">
    <citation type="journal article" date="2020" name="Genomics">
        <title>Complete, high-quality genomes from long-read metagenomic sequencing of two wolf lichen thalli reveals enigmatic genome architecture.</title>
        <authorList>
            <person name="McKenzie S.K."/>
            <person name="Walston R.F."/>
            <person name="Allen J.L."/>
        </authorList>
    </citation>
    <scope>NUCLEOTIDE SEQUENCE [LARGE SCALE GENOMIC DNA]</scope>
    <source>
        <strain evidence="1">WasteWater2</strain>
    </source>
</reference>
<dbReference type="InterPro" id="IPR012341">
    <property type="entry name" value="6hp_glycosidase-like_sf"/>
</dbReference>
<dbReference type="OrthoDB" id="7771656at2759"/>
<name>A0A8H6FPV8_9LECA</name>
<dbReference type="GO" id="GO:0005975">
    <property type="term" value="P:carbohydrate metabolic process"/>
    <property type="evidence" value="ECO:0007669"/>
    <property type="project" value="InterPro"/>
</dbReference>
<dbReference type="GO" id="GO:0003824">
    <property type="term" value="F:catalytic activity"/>
    <property type="evidence" value="ECO:0007669"/>
    <property type="project" value="UniProtKB-ARBA"/>
</dbReference>
<dbReference type="RefSeq" id="XP_037161870.1">
    <property type="nucleotide sequence ID" value="XM_037311213.1"/>
</dbReference>
<evidence type="ECO:0000313" key="1">
    <source>
        <dbReference type="EMBL" id="KAF6232443.1"/>
    </source>
</evidence>
<proteinExistence type="predicted"/>
<dbReference type="PANTHER" id="PTHR31047:SF1">
    <property type="entry name" value="DUF1237 DOMAIN-CONTAINING PROTEIN"/>
    <property type="match status" value="1"/>
</dbReference>
<dbReference type="EMBL" id="JACCJC010000048">
    <property type="protein sequence ID" value="KAF6232443.1"/>
    <property type="molecule type" value="Genomic_DNA"/>
</dbReference>
<dbReference type="PANTHER" id="PTHR31047">
    <property type="entry name" value="MEIOTICALLY UP-REGULATED GENE 157 PROTEIN"/>
    <property type="match status" value="1"/>
</dbReference>